<feature type="transmembrane region" description="Helical" evidence="1">
    <location>
        <begin position="109"/>
        <end position="129"/>
    </location>
</feature>
<comment type="caution">
    <text evidence="2">The sequence shown here is derived from an EMBL/GenBank/DDBJ whole genome shotgun (WGS) entry which is preliminary data.</text>
</comment>
<dbReference type="RefSeq" id="WP_062650956.1">
    <property type="nucleotide sequence ID" value="NZ_LPUR01000011.1"/>
</dbReference>
<accession>A0A135WDB2</accession>
<reference evidence="2 3" key="2">
    <citation type="journal article" date="2016" name="Genome Announc.">
        <title>Draft Genome Sequence of a Biocontrol Rhizobacterium, Chryseobacterium kwangjuense Strain KJ1R5, Isolated from Pepper (Capsicum annuum).</title>
        <authorList>
            <person name="Jeong J.J."/>
            <person name="Park H."/>
            <person name="Park B.H."/>
            <person name="Mannaa M."/>
            <person name="Sang M.K."/>
            <person name="Choi I.G."/>
            <person name="Kim K.D."/>
        </authorList>
    </citation>
    <scope>NUCLEOTIDE SEQUENCE [LARGE SCALE GENOMIC DNA]</scope>
    <source>
        <strain evidence="2 3">KJ1R5</strain>
    </source>
</reference>
<evidence type="ECO:0000256" key="1">
    <source>
        <dbReference type="SAM" id="Phobius"/>
    </source>
</evidence>
<keyword evidence="1" id="KW-1133">Transmembrane helix</keyword>
<dbReference type="EMBL" id="LPUR01000011">
    <property type="protein sequence ID" value="KXH82908.1"/>
    <property type="molecule type" value="Genomic_DNA"/>
</dbReference>
<dbReference type="OrthoDB" id="1272872at2"/>
<name>A0A135WDB2_9FLAO</name>
<keyword evidence="1" id="KW-0472">Membrane</keyword>
<proteinExistence type="predicted"/>
<evidence type="ECO:0000313" key="2">
    <source>
        <dbReference type="EMBL" id="KXH82908.1"/>
    </source>
</evidence>
<protein>
    <submittedName>
        <fullName evidence="2">Uncharacterized protein</fullName>
    </submittedName>
</protein>
<organism evidence="2 3">
    <name type="scientific">Chryseobacterium kwangjuense</name>
    <dbReference type="NCBI Taxonomy" id="267125"/>
    <lineage>
        <taxon>Bacteria</taxon>
        <taxon>Pseudomonadati</taxon>
        <taxon>Bacteroidota</taxon>
        <taxon>Flavobacteriia</taxon>
        <taxon>Flavobacteriales</taxon>
        <taxon>Weeksellaceae</taxon>
        <taxon>Chryseobacterium group</taxon>
        <taxon>Chryseobacterium</taxon>
    </lineage>
</organism>
<keyword evidence="1" id="KW-0812">Transmembrane</keyword>
<reference evidence="3" key="1">
    <citation type="submission" date="2015-12" db="EMBL/GenBank/DDBJ databases">
        <title>Genome sequence of a biocontrol rhizobacterium Chryseobacterium kwangjuense strain KJ1R5 isolated from pepper (Capsicum annuum L.).</title>
        <authorList>
            <person name="Jeong J.-J."/>
            <person name="Park H."/>
            <person name="Mannaa M."/>
            <person name="Sang M.K."/>
            <person name="Choi I.-G."/>
            <person name="Kim K.D."/>
        </authorList>
    </citation>
    <scope>NUCLEOTIDE SEQUENCE [LARGE SCALE GENOMIC DNA]</scope>
    <source>
        <strain evidence="3">KJ1R5</strain>
    </source>
</reference>
<evidence type="ECO:0000313" key="3">
    <source>
        <dbReference type="Proteomes" id="UP000070513"/>
    </source>
</evidence>
<feature type="transmembrane region" description="Helical" evidence="1">
    <location>
        <begin position="50"/>
        <end position="67"/>
    </location>
</feature>
<gene>
    <name evidence="2" type="ORF">AU378_10715</name>
</gene>
<feature type="transmembrane region" description="Helical" evidence="1">
    <location>
        <begin position="72"/>
        <end position="89"/>
    </location>
</feature>
<sequence length="141" mass="15576">MKKSRLIVLISIVLFITSLALPAVFTQKGSEMYGLAVFLLGWADLSGDGTSWLANPVLLFSWIFLLVKQPKIAAFLGLCSVGMALYYLTETEITVNEAGHKYPITSYGLGYYLWLASCATMFVGSLLLLRSKPENLSEVRK</sequence>
<dbReference type="AlphaFoldDB" id="A0A135WDB2"/>
<dbReference type="Proteomes" id="UP000070513">
    <property type="component" value="Unassembled WGS sequence"/>
</dbReference>